<dbReference type="PROSITE" id="PS51257">
    <property type="entry name" value="PROKAR_LIPOPROTEIN"/>
    <property type="match status" value="1"/>
</dbReference>
<dbReference type="RefSeq" id="WP_166124866.1">
    <property type="nucleotide sequence ID" value="NZ_JAANOQ010000001.1"/>
</dbReference>
<evidence type="ECO:0000256" key="3">
    <source>
        <dbReference type="ARBA" id="ARBA00023139"/>
    </source>
</evidence>
<keyword evidence="2" id="KW-0472">Membrane</keyword>
<dbReference type="EMBL" id="JACRUN010000001">
    <property type="protein sequence ID" value="MBC5833624.1"/>
    <property type="molecule type" value="Genomic_DNA"/>
</dbReference>
<keyword evidence="4" id="KW-0449">Lipoprotein</keyword>
<proteinExistence type="predicted"/>
<dbReference type="SUPFAM" id="SSF141488">
    <property type="entry name" value="YdhA-like"/>
    <property type="match status" value="1"/>
</dbReference>
<dbReference type="Pfam" id="PF09864">
    <property type="entry name" value="MliC"/>
    <property type="match status" value="1"/>
</dbReference>
<organism evidence="6 7">
    <name type="scientific">Flavobacterium bernardetii</name>
    <dbReference type="NCBI Taxonomy" id="2813823"/>
    <lineage>
        <taxon>Bacteria</taxon>
        <taxon>Pseudomonadati</taxon>
        <taxon>Bacteroidota</taxon>
        <taxon>Flavobacteriia</taxon>
        <taxon>Flavobacteriales</taxon>
        <taxon>Flavobacteriaceae</taxon>
        <taxon>Flavobacterium</taxon>
    </lineage>
</organism>
<keyword evidence="3" id="KW-0564">Palmitate</keyword>
<comment type="caution">
    <text evidence="6">The sequence shown here is derived from an EMBL/GenBank/DDBJ whole genome shotgun (WGS) entry which is preliminary data.</text>
</comment>
<gene>
    <name evidence="6" type="ORF">H8R27_01875</name>
</gene>
<protein>
    <submittedName>
        <fullName evidence="6">MliC family protein</fullName>
    </submittedName>
</protein>
<dbReference type="InterPro" id="IPR036328">
    <property type="entry name" value="MliC_sf"/>
</dbReference>
<evidence type="ECO:0000313" key="6">
    <source>
        <dbReference type="EMBL" id="MBC5833624.1"/>
    </source>
</evidence>
<dbReference type="InterPro" id="IPR018660">
    <property type="entry name" value="MliC"/>
</dbReference>
<sequence>MKNKILTLVMLSSLFLISCKESQKQETIGETTEKAEKTADNVVTNTTTDKEGNKLEMSFNNTKDIATLYFKGDTIELAGQKPASGIWYKNDKYELRGKGENVALTKNGKTLFKN</sequence>
<evidence type="ECO:0000313" key="7">
    <source>
        <dbReference type="Proteomes" id="UP000605990"/>
    </source>
</evidence>
<dbReference type="Gene3D" id="2.40.128.200">
    <property type="match status" value="1"/>
</dbReference>
<accession>A0ABR7IV16</accession>
<dbReference type="Proteomes" id="UP000605990">
    <property type="component" value="Unassembled WGS sequence"/>
</dbReference>
<keyword evidence="1" id="KW-0732">Signal</keyword>
<keyword evidence="7" id="KW-1185">Reference proteome</keyword>
<feature type="domain" description="C-type lysozyme inhibitor" evidence="5">
    <location>
        <begin position="51"/>
        <end position="110"/>
    </location>
</feature>
<evidence type="ECO:0000259" key="5">
    <source>
        <dbReference type="Pfam" id="PF09864"/>
    </source>
</evidence>
<reference evidence="6 7" key="1">
    <citation type="submission" date="2020-08" db="EMBL/GenBank/DDBJ databases">
        <title>Description of novel Flavobacterium F-408 isolate.</title>
        <authorList>
            <person name="Saticioglu I.B."/>
            <person name="Duman M."/>
            <person name="Altun S."/>
        </authorList>
    </citation>
    <scope>NUCLEOTIDE SEQUENCE [LARGE SCALE GENOMIC DNA]</scope>
    <source>
        <strain evidence="6 7">F-408</strain>
    </source>
</reference>
<evidence type="ECO:0000256" key="1">
    <source>
        <dbReference type="ARBA" id="ARBA00022729"/>
    </source>
</evidence>
<evidence type="ECO:0000256" key="2">
    <source>
        <dbReference type="ARBA" id="ARBA00023136"/>
    </source>
</evidence>
<evidence type="ECO:0000256" key="4">
    <source>
        <dbReference type="ARBA" id="ARBA00023288"/>
    </source>
</evidence>
<name>A0ABR7IV16_9FLAO</name>